<feature type="compositionally biased region" description="Low complexity" evidence="1">
    <location>
        <begin position="107"/>
        <end position="119"/>
    </location>
</feature>
<feature type="compositionally biased region" description="Low complexity" evidence="1">
    <location>
        <begin position="60"/>
        <end position="79"/>
    </location>
</feature>
<evidence type="ECO:0000313" key="4">
    <source>
        <dbReference type="Proteomes" id="UP000175829"/>
    </source>
</evidence>
<proteinExistence type="predicted"/>
<reference evidence="3 4" key="1">
    <citation type="journal article" date="2016" name="Front. Microbiol.">
        <title>Comparative Genomics Analysis of Streptomyces Species Reveals Their Adaptation to the Marine Environment and Their Diversity at the Genomic Level.</title>
        <authorList>
            <person name="Tian X."/>
            <person name="Zhang Z."/>
            <person name="Yang T."/>
            <person name="Chen M."/>
            <person name="Li J."/>
            <person name="Chen F."/>
            <person name="Yang J."/>
            <person name="Li W."/>
            <person name="Zhang B."/>
            <person name="Zhang Z."/>
            <person name="Wu J."/>
            <person name="Zhang C."/>
            <person name="Long L."/>
            <person name="Xiao J."/>
        </authorList>
    </citation>
    <scope>NUCLEOTIDE SEQUENCE [LARGE SCALE GENOMIC DNA]</scope>
    <source>
        <strain evidence="3 4">SCSIO M10379</strain>
    </source>
</reference>
<name>A0A1E7K140_9ACTN</name>
<dbReference type="Proteomes" id="UP000175829">
    <property type="component" value="Unassembled WGS sequence"/>
</dbReference>
<dbReference type="PATRIC" id="fig|943816.4.peg.767"/>
<gene>
    <name evidence="3" type="ORF">AN217_06985</name>
</gene>
<dbReference type="RefSeq" id="WP_051271611.1">
    <property type="nucleotide sequence ID" value="NZ_LJGV01000022.1"/>
</dbReference>
<dbReference type="EMBL" id="LJGV01000022">
    <property type="protein sequence ID" value="OEU97648.1"/>
    <property type="molecule type" value="Genomic_DNA"/>
</dbReference>
<keyword evidence="2" id="KW-0812">Transmembrane</keyword>
<evidence type="ECO:0000256" key="1">
    <source>
        <dbReference type="SAM" id="MobiDB-lite"/>
    </source>
</evidence>
<keyword evidence="2" id="KW-1133">Transmembrane helix</keyword>
<feature type="compositionally biased region" description="Pro residues" evidence="1">
    <location>
        <begin position="80"/>
        <end position="91"/>
    </location>
</feature>
<dbReference type="AlphaFoldDB" id="A0A1E7K140"/>
<protein>
    <recommendedName>
        <fullName evidence="5">Secreted protein</fullName>
    </recommendedName>
</protein>
<organism evidence="3 4">
    <name type="scientific">Streptomyces qinglanensis</name>
    <dbReference type="NCBI Taxonomy" id="943816"/>
    <lineage>
        <taxon>Bacteria</taxon>
        <taxon>Bacillati</taxon>
        <taxon>Actinomycetota</taxon>
        <taxon>Actinomycetes</taxon>
        <taxon>Kitasatosporales</taxon>
        <taxon>Streptomycetaceae</taxon>
        <taxon>Streptomyces</taxon>
    </lineage>
</organism>
<comment type="caution">
    <text evidence="3">The sequence shown here is derived from an EMBL/GenBank/DDBJ whole genome shotgun (WGS) entry which is preliminary data.</text>
</comment>
<evidence type="ECO:0000256" key="2">
    <source>
        <dbReference type="SAM" id="Phobius"/>
    </source>
</evidence>
<evidence type="ECO:0008006" key="5">
    <source>
        <dbReference type="Google" id="ProtNLM"/>
    </source>
</evidence>
<keyword evidence="2" id="KW-0472">Membrane</keyword>
<accession>A0A1E7K140</accession>
<feature type="transmembrane region" description="Helical" evidence="2">
    <location>
        <begin position="12"/>
        <end position="33"/>
    </location>
</feature>
<evidence type="ECO:0000313" key="3">
    <source>
        <dbReference type="EMBL" id="OEU97648.1"/>
    </source>
</evidence>
<feature type="region of interest" description="Disordered" evidence="1">
    <location>
        <begin position="47"/>
        <end position="119"/>
    </location>
</feature>
<sequence length="183" mass="19150">MQRLSRRTGSRWLPVGAWLLTTGAATALSWFGVHAVLGDTAYDSPGALPVSDGPTDRASPRASSTHRPAPRPSSASPTPSETPAPKKPSTPAPSASRPDDGRRSPSGRPTGQVRGVTVRGGRAVFDLGGDTGTLVSATPDPGWQMKVWHAPGYIRVTFTDGTSSSSVFCRWDDAAPRVETFAG</sequence>